<dbReference type="Pfam" id="PF10230">
    <property type="entry name" value="LIDHydrolase"/>
    <property type="match status" value="1"/>
</dbReference>
<keyword evidence="5" id="KW-1133">Transmembrane helix</keyword>
<evidence type="ECO:0000256" key="2">
    <source>
        <dbReference type="ARBA" id="ARBA00008300"/>
    </source>
</evidence>
<dbReference type="InterPro" id="IPR019363">
    <property type="entry name" value="LDAH"/>
</dbReference>
<comment type="similarity">
    <text evidence="2">Belongs to the AB hydrolase superfamily. LDAH family.</text>
</comment>
<keyword evidence="4" id="KW-0378">Hydrolase</keyword>
<dbReference type="InterPro" id="IPR029058">
    <property type="entry name" value="AB_hydrolase_fold"/>
</dbReference>
<organism evidence="6">
    <name type="scientific">Fagus sylvatica</name>
    <name type="common">Beechnut</name>
    <dbReference type="NCBI Taxonomy" id="28930"/>
    <lineage>
        <taxon>Eukaryota</taxon>
        <taxon>Viridiplantae</taxon>
        <taxon>Streptophyta</taxon>
        <taxon>Embryophyta</taxon>
        <taxon>Tracheophyta</taxon>
        <taxon>Spermatophyta</taxon>
        <taxon>Magnoliopsida</taxon>
        <taxon>eudicotyledons</taxon>
        <taxon>Gunneridae</taxon>
        <taxon>Pentapetalae</taxon>
        <taxon>rosids</taxon>
        <taxon>fabids</taxon>
        <taxon>Fagales</taxon>
        <taxon>Fagaceae</taxon>
        <taxon>Fagus</taxon>
    </lineage>
</organism>
<accession>A0A2N9IRF0</accession>
<dbReference type="EMBL" id="OIVN01006179">
    <property type="protein sequence ID" value="SPD27098.1"/>
    <property type="molecule type" value="Genomic_DNA"/>
</dbReference>
<reference evidence="6" key="1">
    <citation type="submission" date="2018-02" db="EMBL/GenBank/DDBJ databases">
        <authorList>
            <person name="Cohen D.B."/>
            <person name="Kent A.D."/>
        </authorList>
    </citation>
    <scope>NUCLEOTIDE SEQUENCE</scope>
</reference>
<protein>
    <submittedName>
        <fullName evidence="6">Uncharacterized protein</fullName>
    </submittedName>
</protein>
<dbReference type="PANTHER" id="PTHR13390:SF0">
    <property type="entry name" value="LIPID DROPLET-ASSOCIATED HYDROLASE"/>
    <property type="match status" value="1"/>
</dbReference>
<keyword evidence="5" id="KW-0812">Transmembrane</keyword>
<evidence type="ECO:0000256" key="3">
    <source>
        <dbReference type="ARBA" id="ARBA00022677"/>
    </source>
</evidence>
<proteinExistence type="inferred from homology"/>
<comment type="subcellular location">
    <subcellularLocation>
        <location evidence="1">Lipid droplet</location>
    </subcellularLocation>
</comment>
<keyword evidence="3" id="KW-0551">Lipid droplet</keyword>
<name>A0A2N9IRF0_FAGSY</name>
<evidence type="ECO:0000256" key="4">
    <source>
        <dbReference type="ARBA" id="ARBA00022801"/>
    </source>
</evidence>
<evidence type="ECO:0000256" key="1">
    <source>
        <dbReference type="ARBA" id="ARBA00004502"/>
    </source>
</evidence>
<dbReference type="GO" id="GO:0005811">
    <property type="term" value="C:lipid droplet"/>
    <property type="evidence" value="ECO:0007669"/>
    <property type="project" value="UniProtKB-SubCell"/>
</dbReference>
<dbReference type="GO" id="GO:0019915">
    <property type="term" value="P:lipid storage"/>
    <property type="evidence" value="ECO:0007669"/>
    <property type="project" value="InterPro"/>
</dbReference>
<dbReference type="SUPFAM" id="SSF53474">
    <property type="entry name" value="alpha/beta-Hydrolases"/>
    <property type="match status" value="1"/>
</dbReference>
<keyword evidence="5" id="KW-0472">Membrane</keyword>
<sequence length="211" mass="23914">MPHEGRAINQTVQATIWVQTNPIPKLKDPLIFDCATCPGVVAFYKDFVELLYEFLEAIGHTSHTKKNWDRGRLFSLEEQIDHKMDFIKQELENIEVPIILVGHSVGSYISIDMFRRSLEKMLGVSMDWVYCCANPVLPKSNWTRPKGGPMLLVFEFRSRVLSVALSLVVASLGFLPSWTLRLIVKNSVGKSWSATAVEATCSHLVQVKFYP</sequence>
<dbReference type="GO" id="GO:0016298">
    <property type="term" value="F:lipase activity"/>
    <property type="evidence" value="ECO:0007669"/>
    <property type="project" value="InterPro"/>
</dbReference>
<evidence type="ECO:0000313" key="6">
    <source>
        <dbReference type="EMBL" id="SPD27098.1"/>
    </source>
</evidence>
<feature type="transmembrane region" description="Helical" evidence="5">
    <location>
        <begin position="160"/>
        <end position="184"/>
    </location>
</feature>
<dbReference type="PANTHER" id="PTHR13390">
    <property type="entry name" value="LIPASE"/>
    <property type="match status" value="1"/>
</dbReference>
<gene>
    <name evidence="6" type="ORF">FSB_LOCUS54980</name>
</gene>
<dbReference type="AlphaFoldDB" id="A0A2N9IRF0"/>
<evidence type="ECO:0000256" key="5">
    <source>
        <dbReference type="SAM" id="Phobius"/>
    </source>
</evidence>